<dbReference type="AlphaFoldDB" id="A0A9N9CA00"/>
<evidence type="ECO:0000313" key="2">
    <source>
        <dbReference type="EMBL" id="CAG8594339.1"/>
    </source>
</evidence>
<proteinExistence type="predicted"/>
<feature type="transmembrane region" description="Helical" evidence="1">
    <location>
        <begin position="164"/>
        <end position="183"/>
    </location>
</feature>
<evidence type="ECO:0000256" key="1">
    <source>
        <dbReference type="SAM" id="Phobius"/>
    </source>
</evidence>
<protein>
    <submittedName>
        <fullName evidence="2">15626_t:CDS:1</fullName>
    </submittedName>
</protein>
<keyword evidence="1" id="KW-1133">Transmembrane helix</keyword>
<dbReference type="Proteomes" id="UP000789570">
    <property type="component" value="Unassembled WGS sequence"/>
</dbReference>
<evidence type="ECO:0000313" key="3">
    <source>
        <dbReference type="Proteomes" id="UP000789570"/>
    </source>
</evidence>
<accession>A0A9N9CA00</accession>
<reference evidence="2" key="1">
    <citation type="submission" date="2021-06" db="EMBL/GenBank/DDBJ databases">
        <authorList>
            <person name="Kallberg Y."/>
            <person name="Tangrot J."/>
            <person name="Rosling A."/>
        </authorList>
    </citation>
    <scope>NUCLEOTIDE SEQUENCE</scope>
    <source>
        <strain evidence="2">UK204</strain>
    </source>
</reference>
<keyword evidence="1" id="KW-0472">Membrane</keyword>
<dbReference type="EMBL" id="CAJVPQ010002364">
    <property type="protein sequence ID" value="CAG8594339.1"/>
    <property type="molecule type" value="Genomic_DNA"/>
</dbReference>
<gene>
    <name evidence="2" type="ORF">FCALED_LOCUS8262</name>
</gene>
<comment type="caution">
    <text evidence="2">The sequence shown here is derived from an EMBL/GenBank/DDBJ whole genome shotgun (WGS) entry which is preliminary data.</text>
</comment>
<keyword evidence="3" id="KW-1185">Reference proteome</keyword>
<keyword evidence="1" id="KW-0812">Transmembrane</keyword>
<organism evidence="2 3">
    <name type="scientific">Funneliformis caledonium</name>
    <dbReference type="NCBI Taxonomy" id="1117310"/>
    <lineage>
        <taxon>Eukaryota</taxon>
        <taxon>Fungi</taxon>
        <taxon>Fungi incertae sedis</taxon>
        <taxon>Mucoromycota</taxon>
        <taxon>Glomeromycotina</taxon>
        <taxon>Glomeromycetes</taxon>
        <taxon>Glomerales</taxon>
        <taxon>Glomeraceae</taxon>
        <taxon>Funneliformis</taxon>
    </lineage>
</organism>
<name>A0A9N9CA00_9GLOM</name>
<sequence length="230" mass="27374">MTRNLEFDSIKAKARRIVNWESSIKKNPSDIGISRRNASSKWSYNEFLSNNEALLIVTVELSKLYLEEEIYGRRKEMVIDEKIIEKIQAKLRFLEVFQVSPNILKFYGLSYIDNYQVKVANVNNNDPASSRYPLRNHDDFDRESPDIQTSKKLCANYRYRDRSIILILHLLLNLIQLIFGWIWRNRFVKYDMESFVDDLQEIMSFKEGIQAHRIKDFATAWGYFYCTRKS</sequence>
<dbReference type="OrthoDB" id="4062651at2759"/>